<dbReference type="SMART" id="SM00052">
    <property type="entry name" value="EAL"/>
    <property type="match status" value="1"/>
</dbReference>
<comment type="caution">
    <text evidence="2">The sequence shown here is derived from an EMBL/GenBank/DDBJ whole genome shotgun (WGS) entry which is preliminary data.</text>
</comment>
<feature type="domain" description="EAL" evidence="1">
    <location>
        <begin position="28"/>
        <end position="278"/>
    </location>
</feature>
<dbReference type="PROSITE" id="PS50883">
    <property type="entry name" value="EAL"/>
    <property type="match status" value="1"/>
</dbReference>
<name>A0A5Q4VG48_9BACT</name>
<dbReference type="Gene3D" id="3.20.20.450">
    <property type="entry name" value="EAL domain"/>
    <property type="match status" value="1"/>
</dbReference>
<dbReference type="PANTHER" id="PTHR33121:SF76">
    <property type="entry name" value="SIGNALING PROTEIN"/>
    <property type="match status" value="1"/>
</dbReference>
<dbReference type="Gene3D" id="3.30.450.20">
    <property type="entry name" value="PAS domain"/>
    <property type="match status" value="1"/>
</dbReference>
<dbReference type="InterPro" id="IPR050706">
    <property type="entry name" value="Cyclic-di-GMP_PDE-like"/>
</dbReference>
<dbReference type="Pfam" id="PF00563">
    <property type="entry name" value="EAL"/>
    <property type="match status" value="1"/>
</dbReference>
<dbReference type="AlphaFoldDB" id="A0A5Q4VG48"/>
<dbReference type="EMBL" id="VDMB01000005">
    <property type="protein sequence ID" value="TYT75242.1"/>
    <property type="molecule type" value="Genomic_DNA"/>
</dbReference>
<keyword evidence="3" id="KW-1185">Reference proteome</keyword>
<proteinExistence type="predicted"/>
<dbReference type="OrthoDB" id="9759431at2"/>
<dbReference type="CDD" id="cd01948">
    <property type="entry name" value="EAL"/>
    <property type="match status" value="1"/>
</dbReference>
<evidence type="ECO:0000313" key="3">
    <source>
        <dbReference type="Proteomes" id="UP000321899"/>
    </source>
</evidence>
<organism evidence="2 3">
    <name type="scientific">Desulfobotulus mexicanus</name>
    <dbReference type="NCBI Taxonomy" id="2586642"/>
    <lineage>
        <taxon>Bacteria</taxon>
        <taxon>Pseudomonadati</taxon>
        <taxon>Thermodesulfobacteriota</taxon>
        <taxon>Desulfobacteria</taxon>
        <taxon>Desulfobacterales</taxon>
        <taxon>Desulfobacteraceae</taxon>
        <taxon>Desulfobotulus</taxon>
    </lineage>
</organism>
<gene>
    <name evidence="2" type="ORF">FIM25_05925</name>
</gene>
<dbReference type="PANTHER" id="PTHR33121">
    <property type="entry name" value="CYCLIC DI-GMP PHOSPHODIESTERASE PDEF"/>
    <property type="match status" value="1"/>
</dbReference>
<dbReference type="SUPFAM" id="SSF141868">
    <property type="entry name" value="EAL domain-like"/>
    <property type="match status" value="1"/>
</dbReference>
<reference evidence="2 3" key="1">
    <citation type="submission" date="2019-06" db="EMBL/GenBank/DDBJ databases">
        <title>Desulfobotulus mexicanus sp. nov., a novel sulfate-reducing bacterium isolated from the sediment of an alkaline crater lake in Mexico.</title>
        <authorList>
            <person name="Hirschler-Rea A."/>
        </authorList>
    </citation>
    <scope>NUCLEOTIDE SEQUENCE [LARGE SCALE GENOMIC DNA]</scope>
    <source>
        <strain evidence="2 3">PAR22N</strain>
    </source>
</reference>
<accession>A0A5Q4VG48</accession>
<evidence type="ECO:0000259" key="1">
    <source>
        <dbReference type="PROSITE" id="PS50883"/>
    </source>
</evidence>
<dbReference type="GO" id="GO:0071111">
    <property type="term" value="F:cyclic-guanylate-specific phosphodiesterase activity"/>
    <property type="evidence" value="ECO:0007669"/>
    <property type="project" value="InterPro"/>
</dbReference>
<dbReference type="InterPro" id="IPR001633">
    <property type="entry name" value="EAL_dom"/>
</dbReference>
<dbReference type="Proteomes" id="UP000321899">
    <property type="component" value="Unassembled WGS sequence"/>
</dbReference>
<evidence type="ECO:0000313" key="2">
    <source>
        <dbReference type="EMBL" id="TYT75242.1"/>
    </source>
</evidence>
<protein>
    <submittedName>
        <fullName evidence="2">EAL domain-containing protein</fullName>
    </submittedName>
</protein>
<sequence length="428" mass="48305">MFQEDKGPGSMAMIKKTSACSFNKVSSLMGNCGDCWEGYWTDHRLASVFQPVYSLAHKRIVGFEALIRPTRNGQPLAPPDFFRGLSTEKLMLADRLCRALHVANFLKLGNKDSWLFLNVATDVAVHARQYGSFFSELLDYYKLSPESVVIEVVEQATEDPERMDRGISFFRDLGCLIAMDDFGAGSSNFERIWRFSPHIVKLDRTIIARAGREARTRRMLPGIISLLHQAGSLVLVEGIEREEEARIAMESDADMVQGYYFGRPEKNPSPASPDFDGLMERCKAELGEKEHLWRRRNKPVLDLFSLALEKLCSGLKPEEALRGMLEDKRTLRCYLLTPTGLQVGSTLTGTAPERRSDACFAPLQEGRSGDWFRRPYFKRALRTPGRVRVTQPYRSITGDGMCQTLSCYVTSGSESWIVCCDLCFSDIL</sequence>
<dbReference type="RefSeq" id="WP_139447283.1">
    <property type="nucleotide sequence ID" value="NZ_VDMB01000005.1"/>
</dbReference>
<dbReference type="InterPro" id="IPR035919">
    <property type="entry name" value="EAL_sf"/>
</dbReference>
<dbReference type="SUPFAM" id="SSF103190">
    <property type="entry name" value="Sensory domain-like"/>
    <property type="match status" value="1"/>
</dbReference>
<dbReference type="InterPro" id="IPR029151">
    <property type="entry name" value="Sensor-like_sf"/>
</dbReference>